<accession>A0A0J6CRS8</accession>
<gene>
    <name evidence="3" type="ORF">AB986_07135</name>
</gene>
<dbReference type="AlphaFoldDB" id="A0A0J6CRS8"/>
<dbReference type="RefSeq" id="WP_048310176.1">
    <property type="nucleotide sequence ID" value="NZ_CP119526.1"/>
</dbReference>
<dbReference type="PANTHER" id="PTHR46268">
    <property type="entry name" value="STRESS RESPONSE PROTEIN NHAX"/>
    <property type="match status" value="1"/>
</dbReference>
<dbReference type="InterPro" id="IPR006015">
    <property type="entry name" value="Universal_stress_UspA"/>
</dbReference>
<dbReference type="CDD" id="cd00293">
    <property type="entry name" value="USP-like"/>
    <property type="match status" value="1"/>
</dbReference>
<comment type="similarity">
    <text evidence="1">Belongs to the universal stress protein A family.</text>
</comment>
<dbReference type="OrthoDB" id="9777884at2"/>
<dbReference type="STRING" id="157733.AB986_07135"/>
<dbReference type="PRINTS" id="PR01438">
    <property type="entry name" value="UNVRSLSTRESS"/>
</dbReference>
<dbReference type="Pfam" id="PF00582">
    <property type="entry name" value="Usp"/>
    <property type="match status" value="1"/>
</dbReference>
<reference evidence="3" key="1">
    <citation type="submission" date="2015-06" db="EMBL/GenBank/DDBJ databases">
        <authorList>
            <person name="Liu B."/>
            <person name="Wang J."/>
            <person name="Zhu Y."/>
            <person name="Liu G."/>
            <person name="Chen Q."/>
            <person name="Zheng C."/>
            <person name="Che J."/>
            <person name="Ge C."/>
            <person name="Shi H."/>
            <person name="Pan Z."/>
            <person name="Liu X."/>
        </authorList>
    </citation>
    <scope>NUCLEOTIDE SEQUENCE [LARGE SCALE GENOMIC DNA]</scope>
    <source>
        <strain evidence="3">DSM 16346</strain>
    </source>
</reference>
<dbReference type="InterPro" id="IPR014729">
    <property type="entry name" value="Rossmann-like_a/b/a_fold"/>
</dbReference>
<proteinExistence type="inferred from homology"/>
<evidence type="ECO:0000256" key="1">
    <source>
        <dbReference type="ARBA" id="ARBA00008791"/>
    </source>
</evidence>
<feature type="domain" description="UspA" evidence="2">
    <location>
        <begin position="4"/>
        <end position="144"/>
    </location>
</feature>
<dbReference type="InterPro" id="IPR006016">
    <property type="entry name" value="UspA"/>
</dbReference>
<sequence>MRKYTNVLVAYDGSDLSMKALNEAITMAKENPALQIDVVTALNPTAQISSAVVYASILNELRKEAVDLLKVVSDVLYEQLPNHVVRTMVLEGNPGNEIVKYANDHERDLIIMGSRGLNGLREWFLGSVSHAVLQRSHCPVLIIK</sequence>
<name>A0A0J6CRS8_9BACL</name>
<dbReference type="PANTHER" id="PTHR46268:SF6">
    <property type="entry name" value="UNIVERSAL STRESS PROTEIN UP12"/>
    <property type="match status" value="1"/>
</dbReference>
<organism evidence="3 4">
    <name type="scientific">Guptibacillus hwajinpoensis</name>
    <dbReference type="NCBI Taxonomy" id="208199"/>
    <lineage>
        <taxon>Bacteria</taxon>
        <taxon>Bacillati</taxon>
        <taxon>Bacillota</taxon>
        <taxon>Bacilli</taxon>
        <taxon>Bacillales</taxon>
        <taxon>Guptibacillaceae</taxon>
        <taxon>Guptibacillus</taxon>
    </lineage>
</organism>
<protein>
    <recommendedName>
        <fullName evidence="2">UspA domain-containing protein</fullName>
    </recommendedName>
</protein>
<comment type="caution">
    <text evidence="3">The sequence shown here is derived from an EMBL/GenBank/DDBJ whole genome shotgun (WGS) entry which is preliminary data.</text>
</comment>
<dbReference type="EMBL" id="LELK01000001">
    <property type="protein sequence ID" value="KMM39006.1"/>
    <property type="molecule type" value="Genomic_DNA"/>
</dbReference>
<evidence type="ECO:0000313" key="4">
    <source>
        <dbReference type="Proteomes" id="UP000035996"/>
    </source>
</evidence>
<evidence type="ECO:0000313" key="3">
    <source>
        <dbReference type="EMBL" id="KMM39006.1"/>
    </source>
</evidence>
<dbReference type="SUPFAM" id="SSF52402">
    <property type="entry name" value="Adenine nucleotide alpha hydrolases-like"/>
    <property type="match status" value="1"/>
</dbReference>
<evidence type="ECO:0000259" key="2">
    <source>
        <dbReference type="Pfam" id="PF00582"/>
    </source>
</evidence>
<keyword evidence="4" id="KW-1185">Reference proteome</keyword>
<dbReference type="Gene3D" id="3.40.50.620">
    <property type="entry name" value="HUPs"/>
    <property type="match status" value="1"/>
</dbReference>
<dbReference type="Proteomes" id="UP000035996">
    <property type="component" value="Unassembled WGS sequence"/>
</dbReference>